<reference evidence="6" key="1">
    <citation type="submission" date="2018-02" db="EMBL/GenBank/DDBJ databases">
        <title>Genome sequencing of Solimonas sp. HR-BB.</title>
        <authorList>
            <person name="Lee Y."/>
            <person name="Jeon C.O."/>
        </authorList>
    </citation>
    <scope>NUCLEOTIDE SEQUENCE [LARGE SCALE GENOMIC DNA]</scope>
    <source>
        <strain evidence="6">HR-E</strain>
    </source>
</reference>
<dbReference type="InterPro" id="IPR037873">
    <property type="entry name" value="BamE-like"/>
</dbReference>
<comment type="caution">
    <text evidence="5">The sequence shown here is derived from an EMBL/GenBank/DDBJ whole genome shotgun (WGS) entry which is preliminary data.</text>
</comment>
<dbReference type="Proteomes" id="UP000243900">
    <property type="component" value="Unassembled WGS sequence"/>
</dbReference>
<dbReference type="Gene3D" id="3.30.1450.10">
    <property type="match status" value="1"/>
</dbReference>
<dbReference type="GO" id="GO:1990063">
    <property type="term" value="C:Bam protein complex"/>
    <property type="evidence" value="ECO:0007669"/>
    <property type="project" value="TreeGrafter"/>
</dbReference>
<evidence type="ECO:0000259" key="4">
    <source>
        <dbReference type="Pfam" id="PF04355"/>
    </source>
</evidence>
<dbReference type="EMBL" id="PTQZ01000022">
    <property type="protein sequence ID" value="PQA50023.1"/>
    <property type="molecule type" value="Genomic_DNA"/>
</dbReference>
<evidence type="ECO:0000256" key="1">
    <source>
        <dbReference type="ARBA" id="ARBA00022729"/>
    </source>
</evidence>
<dbReference type="GO" id="GO:0030674">
    <property type="term" value="F:protein-macromolecule adaptor activity"/>
    <property type="evidence" value="ECO:0007669"/>
    <property type="project" value="TreeGrafter"/>
</dbReference>
<gene>
    <name evidence="5" type="ORF">C5O18_02120</name>
</gene>
<keyword evidence="2" id="KW-0472">Membrane</keyword>
<dbReference type="HAMAP" id="MF_00925">
    <property type="entry name" value="OM_assembly_BamE"/>
    <property type="match status" value="1"/>
</dbReference>
<evidence type="ECO:0000256" key="3">
    <source>
        <dbReference type="ARBA" id="ARBA00023237"/>
    </source>
</evidence>
<feature type="non-terminal residue" evidence="5">
    <location>
        <position position="110"/>
    </location>
</feature>
<feature type="domain" description="Outer membrane protein assembly factor BamE" evidence="4">
    <location>
        <begin position="29"/>
        <end position="101"/>
    </location>
</feature>
<sequence length="110" mass="11926">MAAMLIGAVLATAGCKNVFRAYRIDVVQGQAITQSQAEQIKAGMTPAQVRYILGTPLVTDTLSPSRWDYPYRFLPGTYALEKGSEKVPHRAFSVFFSNGVVERTAISGGL</sequence>
<dbReference type="Pfam" id="PF04355">
    <property type="entry name" value="BamE"/>
    <property type="match status" value="1"/>
</dbReference>
<evidence type="ECO:0000313" key="6">
    <source>
        <dbReference type="Proteomes" id="UP000243900"/>
    </source>
</evidence>
<dbReference type="GO" id="GO:0043165">
    <property type="term" value="P:Gram-negative-bacterium-type cell outer membrane assembly"/>
    <property type="evidence" value="ECO:0007669"/>
    <property type="project" value="TreeGrafter"/>
</dbReference>
<dbReference type="AlphaFoldDB" id="A0A2P6AUE0"/>
<proteinExistence type="inferred from homology"/>
<evidence type="ECO:0000256" key="2">
    <source>
        <dbReference type="ARBA" id="ARBA00023136"/>
    </source>
</evidence>
<dbReference type="InterPro" id="IPR026592">
    <property type="entry name" value="BamE"/>
</dbReference>
<organism evidence="5 6">
    <name type="scientific">Amnimonas aquatica</name>
    <dbReference type="NCBI Taxonomy" id="2094561"/>
    <lineage>
        <taxon>Bacteria</taxon>
        <taxon>Pseudomonadati</taxon>
        <taxon>Pseudomonadota</taxon>
        <taxon>Gammaproteobacteria</taxon>
        <taxon>Moraxellales</taxon>
        <taxon>Moraxellaceae</taxon>
        <taxon>Amnimonas</taxon>
    </lineage>
</organism>
<accession>A0A2P6AUE0</accession>
<dbReference type="PANTHER" id="PTHR37482:SF1">
    <property type="entry name" value="OUTER MEMBRANE PROTEIN ASSEMBLY FACTOR BAME"/>
    <property type="match status" value="1"/>
</dbReference>
<keyword evidence="6" id="KW-1185">Reference proteome</keyword>
<keyword evidence="1" id="KW-0732">Signal</keyword>
<dbReference type="PANTHER" id="PTHR37482">
    <property type="entry name" value="OUTER MEMBRANE PROTEIN ASSEMBLY FACTOR BAME"/>
    <property type="match status" value="1"/>
</dbReference>
<dbReference type="GO" id="GO:0051205">
    <property type="term" value="P:protein insertion into membrane"/>
    <property type="evidence" value="ECO:0007669"/>
    <property type="project" value="TreeGrafter"/>
</dbReference>
<evidence type="ECO:0000313" key="5">
    <source>
        <dbReference type="EMBL" id="PQA50023.1"/>
    </source>
</evidence>
<name>A0A2P6AUE0_9GAMM</name>
<keyword evidence="3" id="KW-0998">Cell outer membrane</keyword>
<protein>
    <submittedName>
        <fullName evidence="5">Outer membrane protein assembly factor BamE</fullName>
    </submittedName>
</protein>
<dbReference type="InterPro" id="IPR007450">
    <property type="entry name" value="BamE_dom"/>
</dbReference>